<dbReference type="GO" id="GO:1901605">
    <property type="term" value="P:alpha-amino acid metabolic process"/>
    <property type="evidence" value="ECO:0007669"/>
    <property type="project" value="TreeGrafter"/>
</dbReference>
<evidence type="ECO:0000259" key="7">
    <source>
        <dbReference type="Pfam" id="PF00155"/>
    </source>
</evidence>
<keyword evidence="5 8" id="KW-0808">Transferase</keyword>
<dbReference type="EMBL" id="LR215973">
    <property type="protein sequence ID" value="VFB01534.1"/>
    <property type="molecule type" value="Genomic_DNA"/>
</dbReference>
<evidence type="ECO:0000256" key="3">
    <source>
        <dbReference type="ARBA" id="ARBA00011738"/>
    </source>
</evidence>
<dbReference type="EC" id="2.6.1.39" evidence="8"/>
<dbReference type="InterPro" id="IPR050859">
    <property type="entry name" value="Class-I_PLP-dep_aminotransf"/>
</dbReference>
<gene>
    <name evidence="8" type="primary">lysN_2</name>
    <name evidence="8" type="ORF">NCTC10797_05353</name>
</gene>
<dbReference type="AlphaFoldDB" id="A0A4V6ICZ3"/>
<protein>
    <submittedName>
        <fullName evidence="8">2-aminoadipate transaminase</fullName>
        <ecNumber evidence="8">2.6.1.39</ecNumber>
    </submittedName>
</protein>
<feature type="domain" description="Aminotransferase class I/classII large" evidence="7">
    <location>
        <begin position="46"/>
        <end position="386"/>
    </location>
</feature>
<keyword evidence="4 8" id="KW-0032">Aminotransferase</keyword>
<proteinExistence type="inferred from homology"/>
<name>A0A4V6ICZ3_9NOCA</name>
<evidence type="ECO:0000256" key="6">
    <source>
        <dbReference type="ARBA" id="ARBA00022898"/>
    </source>
</evidence>
<comment type="subunit">
    <text evidence="3">Homodimer.</text>
</comment>
<evidence type="ECO:0000256" key="4">
    <source>
        <dbReference type="ARBA" id="ARBA00022576"/>
    </source>
</evidence>
<dbReference type="GO" id="GO:0030170">
    <property type="term" value="F:pyridoxal phosphate binding"/>
    <property type="evidence" value="ECO:0007669"/>
    <property type="project" value="InterPro"/>
</dbReference>
<sequence>MSQHLPPLAARLSGLTSSAIRDLLKLTARAEIISLAGGLPDAALMPGERIAVAADAALRQDAALQYTESPGWRPLRTVLAERESARLGRAVALDEVFVTHGSQQALSLLSEVLLDPGALVVVEDPAYVGALQVFRAAGARIVALPLDAEGLRMDLLGELLAGGERPAVVHTVSNFHNPGGVTMSPARRQELAALAERYGFWVIEDDPYGELWFDRPAPAPVATYSPQVIRLSSASKILAPTLRVGWMVAPSPVCRAVELLKQGADLCGSALTQQIAADLLADTDWLTGHVDRVRAAYAERARALVSALRDRFGTRLTCSDAAGGMFIWADFTDGTDTGALLNDALAAGVAYVPGQAFSVSTPYPHSLRMCFTTGAPDALAEAVDRLDRAVAAQRAGATVEREGVTAQR</sequence>
<dbReference type="GO" id="GO:0047536">
    <property type="term" value="F:2-aminoadipate transaminase activity"/>
    <property type="evidence" value="ECO:0007669"/>
    <property type="project" value="UniProtKB-EC"/>
</dbReference>
<comment type="cofactor">
    <cofactor evidence="1">
        <name>pyridoxal 5'-phosphate</name>
        <dbReference type="ChEBI" id="CHEBI:597326"/>
    </cofactor>
</comment>
<dbReference type="Gene3D" id="3.40.640.10">
    <property type="entry name" value="Type I PLP-dependent aspartate aminotransferase-like (Major domain)"/>
    <property type="match status" value="1"/>
</dbReference>
<dbReference type="InterPro" id="IPR015422">
    <property type="entry name" value="PyrdxlP-dep_Trfase_small"/>
</dbReference>
<evidence type="ECO:0000256" key="5">
    <source>
        <dbReference type="ARBA" id="ARBA00022679"/>
    </source>
</evidence>
<keyword evidence="6" id="KW-0663">Pyridoxal phosphate</keyword>
<dbReference type="FunFam" id="3.40.640.10:FF:000053">
    <property type="entry name" value="Aminotransferase, class I"/>
    <property type="match status" value="1"/>
</dbReference>
<dbReference type="Proteomes" id="UP000290439">
    <property type="component" value="Chromosome"/>
</dbReference>
<accession>A0A4V6ICZ3</accession>
<dbReference type="InterPro" id="IPR015421">
    <property type="entry name" value="PyrdxlP-dep_Trfase_major"/>
</dbReference>
<reference evidence="8 9" key="1">
    <citation type="submission" date="2019-02" db="EMBL/GenBank/DDBJ databases">
        <authorList>
            <consortium name="Pathogen Informatics"/>
        </authorList>
    </citation>
    <scope>NUCLEOTIDE SEQUENCE [LARGE SCALE GENOMIC DNA]</scope>
    <source>
        <strain evidence="8 9">3012STDY6756504</strain>
    </source>
</reference>
<dbReference type="SUPFAM" id="SSF53383">
    <property type="entry name" value="PLP-dependent transferases"/>
    <property type="match status" value="1"/>
</dbReference>
<dbReference type="PANTHER" id="PTHR42790:SF19">
    <property type="entry name" value="KYNURENINE_ALPHA-AMINOADIPATE AMINOTRANSFERASE, MITOCHONDRIAL"/>
    <property type="match status" value="1"/>
</dbReference>
<evidence type="ECO:0000256" key="1">
    <source>
        <dbReference type="ARBA" id="ARBA00001933"/>
    </source>
</evidence>
<dbReference type="InterPro" id="IPR004839">
    <property type="entry name" value="Aminotransferase_I/II_large"/>
</dbReference>
<comment type="similarity">
    <text evidence="2">Belongs to the class-I pyridoxal-phosphate-dependent aminotransferase family.</text>
</comment>
<organism evidence="8 9">
    <name type="scientific">Nocardia cyriacigeorgica</name>
    <dbReference type="NCBI Taxonomy" id="135487"/>
    <lineage>
        <taxon>Bacteria</taxon>
        <taxon>Bacillati</taxon>
        <taxon>Actinomycetota</taxon>
        <taxon>Actinomycetes</taxon>
        <taxon>Mycobacteriales</taxon>
        <taxon>Nocardiaceae</taxon>
        <taxon>Nocardia</taxon>
    </lineage>
</organism>
<dbReference type="CDD" id="cd00609">
    <property type="entry name" value="AAT_like"/>
    <property type="match status" value="1"/>
</dbReference>
<dbReference type="InterPro" id="IPR015424">
    <property type="entry name" value="PyrdxlP-dep_Trfase"/>
</dbReference>
<evidence type="ECO:0000256" key="2">
    <source>
        <dbReference type="ARBA" id="ARBA00007441"/>
    </source>
</evidence>
<evidence type="ECO:0000313" key="8">
    <source>
        <dbReference type="EMBL" id="VFB01534.1"/>
    </source>
</evidence>
<evidence type="ECO:0000313" key="9">
    <source>
        <dbReference type="Proteomes" id="UP000290439"/>
    </source>
</evidence>
<dbReference type="PANTHER" id="PTHR42790">
    <property type="entry name" value="AMINOTRANSFERASE"/>
    <property type="match status" value="1"/>
</dbReference>
<dbReference type="Pfam" id="PF00155">
    <property type="entry name" value="Aminotran_1_2"/>
    <property type="match status" value="1"/>
</dbReference>
<dbReference type="RefSeq" id="WP_130919003.1">
    <property type="nucleotide sequence ID" value="NZ_LR215973.1"/>
</dbReference>
<dbReference type="Gene3D" id="3.90.1150.10">
    <property type="entry name" value="Aspartate Aminotransferase, domain 1"/>
    <property type="match status" value="1"/>
</dbReference>